<organism evidence="1 2">
    <name type="scientific">Candidatus Zambryskibacteria bacterium RIFOXYC1_FULL_39_10</name>
    <dbReference type="NCBI Taxonomy" id="1802779"/>
    <lineage>
        <taxon>Bacteria</taxon>
        <taxon>Candidatus Zambryskiibacteriota</taxon>
    </lineage>
</organism>
<proteinExistence type="predicted"/>
<sequence length="67" mass="7591">MDQPQIECGSFESQRETIRAAIRMGSYSFAVKLALEDTTGELAEFVRKPLQEAAEALRALNRYRPTK</sequence>
<comment type="caution">
    <text evidence="1">The sequence shown here is derived from an EMBL/GenBank/DDBJ whole genome shotgun (WGS) entry which is preliminary data.</text>
</comment>
<dbReference type="Proteomes" id="UP000177697">
    <property type="component" value="Unassembled WGS sequence"/>
</dbReference>
<name>A0A1G2V2I3_9BACT</name>
<dbReference type="AlphaFoldDB" id="A0A1G2V2I3"/>
<reference evidence="1 2" key="1">
    <citation type="journal article" date="2016" name="Nat. Commun.">
        <title>Thousands of microbial genomes shed light on interconnected biogeochemical processes in an aquifer system.</title>
        <authorList>
            <person name="Anantharaman K."/>
            <person name="Brown C.T."/>
            <person name="Hug L.A."/>
            <person name="Sharon I."/>
            <person name="Castelle C.J."/>
            <person name="Probst A.J."/>
            <person name="Thomas B.C."/>
            <person name="Singh A."/>
            <person name="Wilkins M.J."/>
            <person name="Karaoz U."/>
            <person name="Brodie E.L."/>
            <person name="Williams K.H."/>
            <person name="Hubbard S.S."/>
            <person name="Banfield J.F."/>
        </authorList>
    </citation>
    <scope>NUCLEOTIDE SEQUENCE [LARGE SCALE GENOMIC DNA]</scope>
</reference>
<dbReference type="EMBL" id="MHWW01000005">
    <property type="protein sequence ID" value="OHB15838.1"/>
    <property type="molecule type" value="Genomic_DNA"/>
</dbReference>
<accession>A0A1G2V2I3</accession>
<protein>
    <submittedName>
        <fullName evidence="1">Uncharacterized protein</fullName>
    </submittedName>
</protein>
<gene>
    <name evidence="1" type="ORF">A2431_01085</name>
</gene>
<evidence type="ECO:0000313" key="2">
    <source>
        <dbReference type="Proteomes" id="UP000177697"/>
    </source>
</evidence>
<evidence type="ECO:0000313" key="1">
    <source>
        <dbReference type="EMBL" id="OHB15838.1"/>
    </source>
</evidence>